<feature type="signal peptide" evidence="1">
    <location>
        <begin position="1"/>
        <end position="22"/>
    </location>
</feature>
<proteinExistence type="predicted"/>
<name>A0A224Y5Y8_9HEMI</name>
<evidence type="ECO:0000313" key="2">
    <source>
        <dbReference type="EMBL" id="JAW15981.1"/>
    </source>
</evidence>
<organism evidence="2">
    <name type="scientific">Panstrongylus lignarius</name>
    <dbReference type="NCBI Taxonomy" id="156445"/>
    <lineage>
        <taxon>Eukaryota</taxon>
        <taxon>Metazoa</taxon>
        <taxon>Ecdysozoa</taxon>
        <taxon>Arthropoda</taxon>
        <taxon>Hexapoda</taxon>
        <taxon>Insecta</taxon>
        <taxon>Pterygota</taxon>
        <taxon>Neoptera</taxon>
        <taxon>Paraneoptera</taxon>
        <taxon>Hemiptera</taxon>
        <taxon>Heteroptera</taxon>
        <taxon>Panheteroptera</taxon>
        <taxon>Cimicomorpha</taxon>
        <taxon>Reduviidae</taxon>
        <taxon>Triatominae</taxon>
        <taxon>Panstrongylus</taxon>
    </lineage>
</organism>
<accession>A0A224Y5Y8</accession>
<dbReference type="EMBL" id="GFTR01000445">
    <property type="protein sequence ID" value="JAW15981.1"/>
    <property type="molecule type" value="Transcribed_RNA"/>
</dbReference>
<protein>
    <submittedName>
        <fullName evidence="2">Putative secreted protein</fullName>
    </submittedName>
</protein>
<evidence type="ECO:0000256" key="1">
    <source>
        <dbReference type="SAM" id="SignalP"/>
    </source>
</evidence>
<dbReference type="AlphaFoldDB" id="A0A224Y5Y8"/>
<feature type="chain" id="PRO_5013393376" evidence="1">
    <location>
        <begin position="23"/>
        <end position="73"/>
    </location>
</feature>
<keyword evidence="1" id="KW-0732">Signal</keyword>
<reference evidence="2" key="1">
    <citation type="journal article" date="2018" name="PLoS Negl. Trop. Dis.">
        <title>An insight into the salivary gland and fat body transcriptome of Panstrongylus lignarius (Hemiptera: Heteroptera), the main vector of Chagas disease in Peru.</title>
        <authorList>
            <person name="Nevoa J.C."/>
            <person name="Mendes M.T."/>
            <person name="da Silva M.V."/>
            <person name="Soares S.C."/>
            <person name="Oliveira C.J.F."/>
            <person name="Ribeiro J.M.C."/>
        </authorList>
    </citation>
    <scope>NUCLEOTIDE SEQUENCE</scope>
</reference>
<sequence length="73" mass="8293">MVSRTFLSIPILFLISTLLTFSRLEHPADLLQKSISTARILSRYLLFNTQVSAPYPTLLWRIDMEVNPLGSGQ</sequence>